<proteinExistence type="predicted"/>
<reference evidence="2" key="1">
    <citation type="submission" date="2016-10" db="EMBL/GenBank/DDBJ databases">
        <authorList>
            <person name="Varghese N."/>
            <person name="Submissions S."/>
        </authorList>
    </citation>
    <scope>NUCLEOTIDE SEQUENCE [LARGE SCALE GENOMIC DNA]</scope>
    <source>
        <strain evidence="2">CGMCC 1.6474</strain>
    </source>
</reference>
<dbReference type="RefSeq" id="WP_091950102.1">
    <property type="nucleotide sequence ID" value="NZ_FOSV01000019.1"/>
</dbReference>
<dbReference type="STRING" id="414703.SAMN04488125_11977"/>
<organism evidence="1 2">
    <name type="scientific">Methylorubrum salsuginis</name>
    <dbReference type="NCBI Taxonomy" id="414703"/>
    <lineage>
        <taxon>Bacteria</taxon>
        <taxon>Pseudomonadati</taxon>
        <taxon>Pseudomonadota</taxon>
        <taxon>Alphaproteobacteria</taxon>
        <taxon>Hyphomicrobiales</taxon>
        <taxon>Methylobacteriaceae</taxon>
        <taxon>Methylorubrum</taxon>
    </lineage>
</organism>
<dbReference type="OrthoDB" id="8001009at2"/>
<evidence type="ECO:0000313" key="2">
    <source>
        <dbReference type="Proteomes" id="UP000198804"/>
    </source>
</evidence>
<sequence length="70" mass="7553">MTRRAGRSFDVLSEAQIVAGRTAGRRVAPQSLTPADGPRPIAQLLDTIQHVAEAATGERSFLHVPPHGRR</sequence>
<accession>A0A1I4J9Z4</accession>
<keyword evidence="2" id="KW-1185">Reference proteome</keyword>
<gene>
    <name evidence="1" type="ORF">SAMN04488125_11977</name>
</gene>
<protein>
    <submittedName>
        <fullName evidence="1">Uncharacterized protein</fullName>
    </submittedName>
</protein>
<name>A0A1I4J9Z4_9HYPH</name>
<evidence type="ECO:0000313" key="1">
    <source>
        <dbReference type="EMBL" id="SFL63037.1"/>
    </source>
</evidence>
<dbReference type="Proteomes" id="UP000198804">
    <property type="component" value="Unassembled WGS sequence"/>
</dbReference>
<dbReference type="EMBL" id="FOSV01000019">
    <property type="protein sequence ID" value="SFL63037.1"/>
    <property type="molecule type" value="Genomic_DNA"/>
</dbReference>
<dbReference type="AlphaFoldDB" id="A0A1I4J9Z4"/>